<proteinExistence type="predicted"/>
<dbReference type="OrthoDB" id="2169942at2759"/>
<reference evidence="2 3" key="1">
    <citation type="submission" date="2016-07" db="EMBL/GenBank/DDBJ databases">
        <title>Pervasive Adenine N6-methylation of Active Genes in Fungi.</title>
        <authorList>
            <consortium name="DOE Joint Genome Institute"/>
            <person name="Mondo S.J."/>
            <person name="Dannebaum R.O."/>
            <person name="Kuo R.C."/>
            <person name="Labutti K."/>
            <person name="Haridas S."/>
            <person name="Kuo A."/>
            <person name="Salamov A."/>
            <person name="Ahrendt S.R."/>
            <person name="Lipzen A."/>
            <person name="Sullivan W."/>
            <person name="Andreopoulos W.B."/>
            <person name="Clum A."/>
            <person name="Lindquist E."/>
            <person name="Daum C."/>
            <person name="Ramamoorthy G.K."/>
            <person name="Gryganskyi A."/>
            <person name="Culley D."/>
            <person name="Magnuson J.K."/>
            <person name="James T.Y."/>
            <person name="O'Malley M.A."/>
            <person name="Stajich J.E."/>
            <person name="Spatafora J.W."/>
            <person name="Visel A."/>
            <person name="Grigoriev I.V."/>
        </authorList>
    </citation>
    <scope>NUCLEOTIDE SEQUENCE [LARGE SCALE GENOMIC DNA]</scope>
    <source>
        <strain evidence="2 3">JEL800</strain>
    </source>
</reference>
<evidence type="ECO:0008006" key="4">
    <source>
        <dbReference type="Google" id="ProtNLM"/>
    </source>
</evidence>
<name>A0A1Y2B8J5_9FUNG</name>
<dbReference type="EMBL" id="MCGO01000079">
    <property type="protein sequence ID" value="ORY31152.1"/>
    <property type="molecule type" value="Genomic_DNA"/>
</dbReference>
<keyword evidence="1" id="KW-0732">Signal</keyword>
<organism evidence="2 3">
    <name type="scientific">Rhizoclosmatium globosum</name>
    <dbReference type="NCBI Taxonomy" id="329046"/>
    <lineage>
        <taxon>Eukaryota</taxon>
        <taxon>Fungi</taxon>
        <taxon>Fungi incertae sedis</taxon>
        <taxon>Chytridiomycota</taxon>
        <taxon>Chytridiomycota incertae sedis</taxon>
        <taxon>Chytridiomycetes</taxon>
        <taxon>Chytridiales</taxon>
        <taxon>Chytriomycetaceae</taxon>
        <taxon>Rhizoclosmatium</taxon>
    </lineage>
</organism>
<dbReference type="Proteomes" id="UP000193642">
    <property type="component" value="Unassembled WGS sequence"/>
</dbReference>
<protein>
    <recommendedName>
        <fullName evidence="4">Chitinase</fullName>
    </recommendedName>
</protein>
<evidence type="ECO:0000313" key="3">
    <source>
        <dbReference type="Proteomes" id="UP000193642"/>
    </source>
</evidence>
<sequence length="163" mass="18053">MFYHRILTCLIVAVTNVLLAAAADTVSSKGIVNVYLLLDPQTAPTRLDDLARTAAKKPFNRVTLAFLRPDMYYVPDSNTLEHADIGYSSTGDFGFSDLKLAVAAIQKAGVEVFLSMGGWDYSCFPYAYLQYSIRPNKGDSYDNTIGQNDPNSCDETNNWCNAW</sequence>
<feature type="chain" id="PRO_5011008236" description="Chitinase" evidence="1">
    <location>
        <begin position="23"/>
        <end position="163"/>
    </location>
</feature>
<dbReference type="AlphaFoldDB" id="A0A1Y2B8J5"/>
<gene>
    <name evidence="2" type="ORF">BCR33DRAFT_550182</name>
</gene>
<accession>A0A1Y2B8J5</accession>
<keyword evidence="3" id="KW-1185">Reference proteome</keyword>
<evidence type="ECO:0000313" key="2">
    <source>
        <dbReference type="EMBL" id="ORY31152.1"/>
    </source>
</evidence>
<dbReference type="Gene3D" id="3.20.20.80">
    <property type="entry name" value="Glycosidases"/>
    <property type="match status" value="1"/>
</dbReference>
<feature type="signal peptide" evidence="1">
    <location>
        <begin position="1"/>
        <end position="22"/>
    </location>
</feature>
<comment type="caution">
    <text evidence="2">The sequence shown here is derived from an EMBL/GenBank/DDBJ whole genome shotgun (WGS) entry which is preliminary data.</text>
</comment>
<evidence type="ECO:0000256" key="1">
    <source>
        <dbReference type="SAM" id="SignalP"/>
    </source>
</evidence>